<dbReference type="KEGG" id="pbk:Back11_54290"/>
<feature type="domain" description="Spore germination protein N-terminal" evidence="9">
    <location>
        <begin position="25"/>
        <end position="189"/>
    </location>
</feature>
<dbReference type="RefSeq" id="WP_164523007.1">
    <property type="nucleotide sequence ID" value="NZ_AP019308.1"/>
</dbReference>
<name>A0A3G9JMI2_9BACL</name>
<protein>
    <submittedName>
        <fullName evidence="10">Germination protein</fullName>
    </submittedName>
</protein>
<dbReference type="Gene3D" id="3.30.300.210">
    <property type="entry name" value="Nutrient germinant receptor protein C, domain 3"/>
    <property type="match status" value="1"/>
</dbReference>
<evidence type="ECO:0000256" key="1">
    <source>
        <dbReference type="ARBA" id="ARBA00004635"/>
    </source>
</evidence>
<evidence type="ECO:0000259" key="9">
    <source>
        <dbReference type="Pfam" id="PF25198"/>
    </source>
</evidence>
<gene>
    <name evidence="10" type="primary">gerQC_2</name>
    <name evidence="10" type="ORF">Back11_54290</name>
</gene>
<evidence type="ECO:0000313" key="10">
    <source>
        <dbReference type="EMBL" id="BBH24084.1"/>
    </source>
</evidence>
<keyword evidence="6" id="KW-0564">Palmitate</keyword>
<dbReference type="PANTHER" id="PTHR35789:SF1">
    <property type="entry name" value="SPORE GERMINATION PROTEIN B3"/>
    <property type="match status" value="1"/>
</dbReference>
<dbReference type="AlphaFoldDB" id="A0A3G9JMI2"/>
<organism evidence="10 11">
    <name type="scientific">Paenibacillus baekrokdamisoli</name>
    <dbReference type="NCBI Taxonomy" id="1712516"/>
    <lineage>
        <taxon>Bacteria</taxon>
        <taxon>Bacillati</taxon>
        <taxon>Bacillota</taxon>
        <taxon>Bacilli</taxon>
        <taxon>Bacillales</taxon>
        <taxon>Paenibacillaceae</taxon>
        <taxon>Paenibacillus</taxon>
    </lineage>
</organism>
<evidence type="ECO:0000256" key="3">
    <source>
        <dbReference type="ARBA" id="ARBA00022544"/>
    </source>
</evidence>
<evidence type="ECO:0000256" key="6">
    <source>
        <dbReference type="ARBA" id="ARBA00023139"/>
    </source>
</evidence>
<keyword evidence="3" id="KW-0309">Germination</keyword>
<evidence type="ECO:0000259" key="8">
    <source>
        <dbReference type="Pfam" id="PF05504"/>
    </source>
</evidence>
<dbReference type="NCBIfam" id="TIGR02887">
    <property type="entry name" value="spore_ger_x_C"/>
    <property type="match status" value="1"/>
</dbReference>
<evidence type="ECO:0000256" key="4">
    <source>
        <dbReference type="ARBA" id="ARBA00022729"/>
    </source>
</evidence>
<reference evidence="10 11" key="1">
    <citation type="submission" date="2018-11" db="EMBL/GenBank/DDBJ databases">
        <title>Complete genome sequence of Paenibacillus baekrokdamisoli strain KCTC 33723.</title>
        <authorList>
            <person name="Kang S.W."/>
            <person name="Lee K.C."/>
            <person name="Kim K.K."/>
            <person name="Kim J.S."/>
            <person name="Kim D.S."/>
            <person name="Ko S.H."/>
            <person name="Yang S.H."/>
            <person name="Lee J.S."/>
        </authorList>
    </citation>
    <scope>NUCLEOTIDE SEQUENCE [LARGE SCALE GENOMIC DNA]</scope>
    <source>
        <strain evidence="10 11">KCTC 33723</strain>
    </source>
</reference>
<evidence type="ECO:0000256" key="7">
    <source>
        <dbReference type="ARBA" id="ARBA00023288"/>
    </source>
</evidence>
<keyword evidence="5" id="KW-0472">Membrane</keyword>
<dbReference type="InterPro" id="IPR038501">
    <property type="entry name" value="Spore_GerAC_C_sf"/>
</dbReference>
<dbReference type="EMBL" id="AP019308">
    <property type="protein sequence ID" value="BBH24084.1"/>
    <property type="molecule type" value="Genomic_DNA"/>
</dbReference>
<dbReference type="GO" id="GO:0009847">
    <property type="term" value="P:spore germination"/>
    <property type="evidence" value="ECO:0007669"/>
    <property type="project" value="InterPro"/>
</dbReference>
<feature type="domain" description="Spore germination GerAC-like C-terminal" evidence="8">
    <location>
        <begin position="198"/>
        <end position="369"/>
    </location>
</feature>
<comment type="similarity">
    <text evidence="2">Belongs to the GerABKC lipoprotein family.</text>
</comment>
<dbReference type="Pfam" id="PF05504">
    <property type="entry name" value="Spore_GerAC"/>
    <property type="match status" value="1"/>
</dbReference>
<keyword evidence="4" id="KW-0732">Signal</keyword>
<keyword evidence="7" id="KW-0449">Lipoprotein</keyword>
<keyword evidence="11" id="KW-1185">Reference proteome</keyword>
<dbReference type="InterPro" id="IPR008844">
    <property type="entry name" value="Spore_GerAC-like"/>
</dbReference>
<dbReference type="Pfam" id="PF25198">
    <property type="entry name" value="Spore_GerAC_N"/>
    <property type="match status" value="1"/>
</dbReference>
<evidence type="ECO:0000256" key="5">
    <source>
        <dbReference type="ARBA" id="ARBA00023136"/>
    </source>
</evidence>
<dbReference type="PANTHER" id="PTHR35789">
    <property type="entry name" value="SPORE GERMINATION PROTEIN B3"/>
    <property type="match status" value="1"/>
</dbReference>
<evidence type="ECO:0000313" key="11">
    <source>
        <dbReference type="Proteomes" id="UP000275368"/>
    </source>
</evidence>
<proteinExistence type="inferred from homology"/>
<dbReference type="Proteomes" id="UP000275368">
    <property type="component" value="Chromosome"/>
</dbReference>
<dbReference type="GO" id="GO:0016020">
    <property type="term" value="C:membrane"/>
    <property type="evidence" value="ECO:0007669"/>
    <property type="project" value="UniProtKB-SubCell"/>
</dbReference>
<dbReference type="InterPro" id="IPR046953">
    <property type="entry name" value="Spore_GerAC-like_C"/>
</dbReference>
<evidence type="ECO:0000256" key="2">
    <source>
        <dbReference type="ARBA" id="ARBA00007886"/>
    </source>
</evidence>
<accession>A0A3G9JMI2</accession>
<sequence>MKKMHLLILTWAALLFVPGCNKPVYIEKQQFVLIEGIDLDEHNKLVVYTSSPVFSKEAKEKYKITSATAHSMRDSKAKINSKTIGSIAYGKTQTVLIGKKLLLQRNAFPYLDVLFRDPRNEINANVIVVNGTVKEVMYANMSDKGRIGVVINDQAESTFKNSNSVQTSLQQFHKQMLDKRATPYLSEMKVEKNDLVMSGTALLHKDGTYAASLNNKETSLLLLIQRNTKNTISLTFHLDPKRFHTDEEMSYVSFDIKKVKYNLKTKFAENHFTIDMQMKVQINLSERMFSLDLEKKSKQLEQAISQELTKECNALIKKAQKHQVAPFGFGHYVRAHDYKNWKKVQDDWGKALSEATVNISTKVIIKNIGVTE</sequence>
<comment type="subcellular location">
    <subcellularLocation>
        <location evidence="1">Membrane</location>
        <topology evidence="1">Lipid-anchor</topology>
    </subcellularLocation>
</comment>
<dbReference type="InterPro" id="IPR057336">
    <property type="entry name" value="GerAC_N"/>
</dbReference>